<dbReference type="Proteomes" id="UP001054945">
    <property type="component" value="Unassembled WGS sequence"/>
</dbReference>
<dbReference type="EMBL" id="BPLR01019663">
    <property type="protein sequence ID" value="GIX70269.1"/>
    <property type="molecule type" value="Genomic_DNA"/>
</dbReference>
<name>A0AAV4MCX5_CAEEX</name>
<sequence length="85" mass="9580">MISKRPFNNQRSALDILSGWLAGWLGEWLKIAFLKATQWNCLKLAGGLRRRSTKNFQSPAGVLPLTYETIMALIKRACQELSAET</sequence>
<keyword evidence="2" id="KW-1185">Reference proteome</keyword>
<dbReference type="AlphaFoldDB" id="A0AAV4MCX5"/>
<gene>
    <name evidence="1" type="ORF">CEXT_604321</name>
</gene>
<comment type="caution">
    <text evidence="1">The sequence shown here is derived from an EMBL/GenBank/DDBJ whole genome shotgun (WGS) entry which is preliminary data.</text>
</comment>
<evidence type="ECO:0000313" key="2">
    <source>
        <dbReference type="Proteomes" id="UP001054945"/>
    </source>
</evidence>
<organism evidence="1 2">
    <name type="scientific">Caerostris extrusa</name>
    <name type="common">Bark spider</name>
    <name type="synonym">Caerostris bankana</name>
    <dbReference type="NCBI Taxonomy" id="172846"/>
    <lineage>
        <taxon>Eukaryota</taxon>
        <taxon>Metazoa</taxon>
        <taxon>Ecdysozoa</taxon>
        <taxon>Arthropoda</taxon>
        <taxon>Chelicerata</taxon>
        <taxon>Arachnida</taxon>
        <taxon>Araneae</taxon>
        <taxon>Araneomorphae</taxon>
        <taxon>Entelegynae</taxon>
        <taxon>Araneoidea</taxon>
        <taxon>Araneidae</taxon>
        <taxon>Caerostris</taxon>
    </lineage>
</organism>
<protein>
    <recommendedName>
        <fullName evidence="3">Reverse transcriptase</fullName>
    </recommendedName>
</protein>
<accession>A0AAV4MCX5</accession>
<reference evidence="1 2" key="1">
    <citation type="submission" date="2021-06" db="EMBL/GenBank/DDBJ databases">
        <title>Caerostris extrusa draft genome.</title>
        <authorList>
            <person name="Kono N."/>
            <person name="Arakawa K."/>
        </authorList>
    </citation>
    <scope>NUCLEOTIDE SEQUENCE [LARGE SCALE GENOMIC DNA]</scope>
</reference>
<evidence type="ECO:0000313" key="1">
    <source>
        <dbReference type="EMBL" id="GIX70269.1"/>
    </source>
</evidence>
<proteinExistence type="predicted"/>
<evidence type="ECO:0008006" key="3">
    <source>
        <dbReference type="Google" id="ProtNLM"/>
    </source>
</evidence>